<accession>A0AAJ4NGT9</accession>
<protein>
    <recommendedName>
        <fullName evidence="3">GIY-YIG domain-containing protein</fullName>
    </recommendedName>
</protein>
<dbReference type="CDD" id="cd10440">
    <property type="entry name" value="GIY-YIG_COG3680"/>
    <property type="match status" value="1"/>
</dbReference>
<dbReference type="Proteomes" id="UP000682358">
    <property type="component" value="Chromosome"/>
</dbReference>
<evidence type="ECO:0000313" key="2">
    <source>
        <dbReference type="Proteomes" id="UP000682358"/>
    </source>
</evidence>
<proteinExistence type="predicted"/>
<dbReference type="Pfam" id="PF22945">
    <property type="entry name" value="LEM-3_GIY-YIG"/>
    <property type="match status" value="1"/>
</dbReference>
<evidence type="ECO:0008006" key="3">
    <source>
        <dbReference type="Google" id="ProtNLM"/>
    </source>
</evidence>
<sequence>MTDFDKYKTTLKKLKYYVYALCELTDEERRPFYIGKGVNDRCLQHIYQAIDINSKEIDKYLVEELNEKKEKIEKLHKQNKLGIDILRHGMDEDTAFVVEATCIDLLGVDSLTNKVRGKTTKLGRLSLNEIHDLHTEQQVDIKKEHSGLAFLLNKLYKSGMDELSLFEVTRGVWANIPRNDSNIKYAYATYNNIIKEVYEVHGWVKAGTQQYFTRDNIKRDSDRWEFIGRKAEDSVRKLYVGKVINRDRSYGTPFVKVGY</sequence>
<name>A0AAJ4NGT9_PRORE</name>
<organism evidence="1 2">
    <name type="scientific">Providencia rettgeri</name>
    <dbReference type="NCBI Taxonomy" id="587"/>
    <lineage>
        <taxon>Bacteria</taxon>
        <taxon>Pseudomonadati</taxon>
        <taxon>Pseudomonadota</taxon>
        <taxon>Gammaproteobacteria</taxon>
        <taxon>Enterobacterales</taxon>
        <taxon>Morganellaceae</taxon>
        <taxon>Providencia</taxon>
    </lineage>
</organism>
<reference evidence="1" key="1">
    <citation type="submission" date="2021-06" db="EMBL/GenBank/DDBJ databases">
        <title>Emergence of genetically related NDM-1-producing Providencia rettgeri strains in Argentina.</title>
        <authorList>
            <person name="Pasteran F."/>
            <person name="Meo A."/>
            <person name="Gomez S."/>
            <person name="Derdoy L."/>
            <person name="Albronoz E."/>
            <person name="Faccone D."/>
            <person name="Guerriero L."/>
            <person name="Archuby D."/>
            <person name="Tarzia A."/>
            <person name="Lopez M."/>
            <person name="Corso A."/>
        </authorList>
    </citation>
    <scope>NUCLEOTIDE SEQUENCE</scope>
    <source>
        <strain evidence="1">PreM15628</strain>
    </source>
</reference>
<dbReference type="AlphaFoldDB" id="A0AAJ4NGT9"/>
<dbReference type="RefSeq" id="WP_140170681.1">
    <property type="nucleotide sequence ID" value="NZ_CAHPQZ010000059.1"/>
</dbReference>
<gene>
    <name evidence="1" type="ORF">KOF27_11875</name>
</gene>
<evidence type="ECO:0000313" key="1">
    <source>
        <dbReference type="EMBL" id="QWQ19339.1"/>
    </source>
</evidence>
<dbReference type="EMBL" id="CP076405">
    <property type="protein sequence ID" value="QWQ19339.1"/>
    <property type="molecule type" value="Genomic_DNA"/>
</dbReference>